<dbReference type="RefSeq" id="WP_059306378.1">
    <property type="nucleotide sequence ID" value="NZ_CP076536.1"/>
</dbReference>
<evidence type="ECO:0000256" key="2">
    <source>
        <dbReference type="SAM" id="Coils"/>
    </source>
</evidence>
<dbReference type="AlphaFoldDB" id="A0AAX3L969"/>
<dbReference type="EMBL" id="CP116347">
    <property type="protein sequence ID" value="WCE12588.1"/>
    <property type="molecule type" value="Genomic_DNA"/>
</dbReference>
<accession>A0AAX3L969</accession>
<reference evidence="5 6" key="1">
    <citation type="submission" date="2023-01" db="EMBL/GenBank/DDBJ databases">
        <title>Genome sequence resource and annotation of Enterobacter ludwigii, an economically important pathogen of seedling wilt with strawberry.</title>
        <authorList>
            <person name="Xie Y."/>
        </authorList>
    </citation>
    <scope>NUCLEOTIDE SEQUENCE [LARGE SCALE GENOMIC DNA]</scope>
    <source>
        <strain evidence="5 6">CM-TZ4</strain>
    </source>
</reference>
<keyword evidence="3" id="KW-1133">Transmembrane helix</keyword>
<dbReference type="NCBIfam" id="TIGR01760">
    <property type="entry name" value="tape_meas_TP901"/>
    <property type="match status" value="1"/>
</dbReference>
<evidence type="ECO:0000313" key="6">
    <source>
        <dbReference type="Proteomes" id="UP001210538"/>
    </source>
</evidence>
<dbReference type="PANTHER" id="PTHR37813:SF1">
    <property type="entry name" value="FELS-2 PROPHAGE PROTEIN"/>
    <property type="match status" value="1"/>
</dbReference>
<evidence type="ECO:0000256" key="3">
    <source>
        <dbReference type="SAM" id="Phobius"/>
    </source>
</evidence>
<feature type="transmembrane region" description="Helical" evidence="3">
    <location>
        <begin position="594"/>
        <end position="613"/>
    </location>
</feature>
<dbReference type="InterPro" id="IPR010090">
    <property type="entry name" value="Phage_tape_meas"/>
</dbReference>
<protein>
    <submittedName>
        <fullName evidence="5">Phage tail tape measure protein</fullName>
    </submittedName>
</protein>
<feature type="transmembrane region" description="Helical" evidence="3">
    <location>
        <begin position="537"/>
        <end position="559"/>
    </location>
</feature>
<evidence type="ECO:0000313" key="5">
    <source>
        <dbReference type="EMBL" id="WCE12588.1"/>
    </source>
</evidence>
<dbReference type="Proteomes" id="UP001210538">
    <property type="component" value="Chromosome"/>
</dbReference>
<keyword evidence="6" id="KW-1185">Reference proteome</keyword>
<keyword evidence="2" id="KW-0175">Coiled coil</keyword>
<name>A0AAX3L969_9ENTR</name>
<evidence type="ECO:0000259" key="4">
    <source>
        <dbReference type="Pfam" id="PF10145"/>
    </source>
</evidence>
<keyword evidence="3" id="KW-0472">Membrane</keyword>
<sequence length="815" mass="85518">MSNNVRLQELLKAVDRASRPLNAIQNASLSLAASIRDSEAALRALDEQAGRINGFRKANEQLAVTGQSLARAKQQTAELALQLKNTQNPTRDQADALAAARQSAAALKLEYNNLRQSVQRQRGELAQAGINTRTLSSDERRLRQGISEKTLQLNRHKEALARVNLQQERLNTVQNRYESGKRVAAGVQQFANASAGMAKAGFNQTSRFIAPGIRFEKQMSAIQASLGLQKGDTRLEAIRQQARDVSVSTGTSTDVVTRAQGELARSGYDADGVVAATVPTVNLSLAGNIDAAKAVDIIRSTQASFNLANTDVERVADVLTRGFTASNTSLTELSTAVASAAPAAGEAGASLEETTALLGILMEKGMKGADAGAEVSAMLSRLQTPDGQRSAALNELKVQTRDGEGNPLPTENILKAISASFENSKIGAAQQTEYLKAIFGADAMQGAGVLVSAAGNGTLDNKRQTLQGARGSTALTASVQGDNLEGDISKFQAALNGLKIDVFDKADGALRTLISTATGWLSTLSLWINANPALTQALVSVVMGAQAFAGVLGTLGMVVAPIVSGLNLVITAAGMLGTVFSVVGGSIMTVLGALSWPVIALGAAIAAGALLILKYWEPISAFFGGVIEGLSAAFAPLGELFSPLLQAFGFISEKLGGIWQWFIDLIAPIKATQETLDSCKNVGVAFGQALGDALMAPLNLFNSLRGKASWLLEKLGVIKKESGNIDSAVPKEGTSSADAGSAWDPASPVYSGFMGYQPMAAAGGRSYIDQSKSEYNFTLQGSAASGTDLTRQIREAIESSEQEKARRQQSSFMYG</sequence>
<organism evidence="5 6">
    <name type="scientific">Enterobacter ludwigii</name>
    <dbReference type="NCBI Taxonomy" id="299767"/>
    <lineage>
        <taxon>Bacteria</taxon>
        <taxon>Pseudomonadati</taxon>
        <taxon>Pseudomonadota</taxon>
        <taxon>Gammaproteobacteria</taxon>
        <taxon>Enterobacterales</taxon>
        <taxon>Enterobacteriaceae</taxon>
        <taxon>Enterobacter</taxon>
        <taxon>Enterobacter cloacae complex</taxon>
    </lineage>
</organism>
<feature type="domain" description="Phage tail tape measure protein" evidence="4">
    <location>
        <begin position="239"/>
        <end position="440"/>
    </location>
</feature>
<evidence type="ECO:0000256" key="1">
    <source>
        <dbReference type="ARBA" id="ARBA00022612"/>
    </source>
</evidence>
<feature type="coiled-coil region" evidence="2">
    <location>
        <begin position="97"/>
        <end position="124"/>
    </location>
</feature>
<proteinExistence type="predicted"/>
<keyword evidence="3" id="KW-0812">Transmembrane</keyword>
<dbReference type="PANTHER" id="PTHR37813">
    <property type="entry name" value="FELS-2 PROPHAGE PROTEIN"/>
    <property type="match status" value="1"/>
</dbReference>
<gene>
    <name evidence="5" type="ORF">PHA72_21465</name>
</gene>
<feature type="transmembrane region" description="Helical" evidence="3">
    <location>
        <begin position="566"/>
        <end position="588"/>
    </location>
</feature>
<dbReference type="Pfam" id="PF10145">
    <property type="entry name" value="PhageMin_Tail"/>
    <property type="match status" value="1"/>
</dbReference>
<keyword evidence="1" id="KW-1188">Viral release from host cell</keyword>